<proteinExistence type="predicted"/>
<evidence type="ECO:0000259" key="1">
    <source>
        <dbReference type="Pfam" id="PF03732"/>
    </source>
</evidence>
<protein>
    <recommendedName>
        <fullName evidence="1">Retrotransposon gag domain-containing protein</fullName>
    </recommendedName>
</protein>
<evidence type="ECO:0000313" key="3">
    <source>
        <dbReference type="Proteomes" id="UP001454036"/>
    </source>
</evidence>
<name>A0AAV3PL99_LITER</name>
<reference evidence="2 3" key="1">
    <citation type="submission" date="2024-01" db="EMBL/GenBank/DDBJ databases">
        <title>The complete chloroplast genome sequence of Lithospermum erythrorhizon: insights into the phylogenetic relationship among Boraginaceae species and the maternal lineages of purple gromwells.</title>
        <authorList>
            <person name="Okada T."/>
            <person name="Watanabe K."/>
        </authorList>
    </citation>
    <scope>NUCLEOTIDE SEQUENCE [LARGE SCALE GENOMIC DNA]</scope>
</reference>
<dbReference type="InterPro" id="IPR005162">
    <property type="entry name" value="Retrotrans_gag_dom"/>
</dbReference>
<dbReference type="EMBL" id="BAABME010018077">
    <property type="protein sequence ID" value="GAA0152509.1"/>
    <property type="molecule type" value="Genomic_DNA"/>
</dbReference>
<feature type="domain" description="Retrotransposon gag" evidence="1">
    <location>
        <begin position="19"/>
        <end position="111"/>
    </location>
</feature>
<gene>
    <name evidence="2" type="ORF">LIER_37505</name>
</gene>
<dbReference type="PANTHER" id="PTHR33223:SF11">
    <property type="entry name" value="ELEMENT PROTEIN, PUTATIVE-RELATED"/>
    <property type="match status" value="1"/>
</dbReference>
<keyword evidence="3" id="KW-1185">Reference proteome</keyword>
<dbReference type="AlphaFoldDB" id="A0AAV3PL99"/>
<organism evidence="2 3">
    <name type="scientific">Lithospermum erythrorhizon</name>
    <name type="common">Purple gromwell</name>
    <name type="synonym">Lithospermum officinale var. erythrorhizon</name>
    <dbReference type="NCBI Taxonomy" id="34254"/>
    <lineage>
        <taxon>Eukaryota</taxon>
        <taxon>Viridiplantae</taxon>
        <taxon>Streptophyta</taxon>
        <taxon>Embryophyta</taxon>
        <taxon>Tracheophyta</taxon>
        <taxon>Spermatophyta</taxon>
        <taxon>Magnoliopsida</taxon>
        <taxon>eudicotyledons</taxon>
        <taxon>Gunneridae</taxon>
        <taxon>Pentapetalae</taxon>
        <taxon>asterids</taxon>
        <taxon>lamiids</taxon>
        <taxon>Boraginales</taxon>
        <taxon>Boraginaceae</taxon>
        <taxon>Boraginoideae</taxon>
        <taxon>Lithospermeae</taxon>
        <taxon>Lithospermum</taxon>
    </lineage>
</organism>
<dbReference type="Pfam" id="PF03732">
    <property type="entry name" value="Retrotrans_gag"/>
    <property type="match status" value="1"/>
</dbReference>
<comment type="caution">
    <text evidence="2">The sequence shown here is derived from an EMBL/GenBank/DDBJ whole genome shotgun (WGS) entry which is preliminary data.</text>
</comment>
<dbReference type="PANTHER" id="PTHR33223">
    <property type="entry name" value="CCHC-TYPE DOMAIN-CONTAINING PROTEIN"/>
    <property type="match status" value="1"/>
</dbReference>
<accession>A0AAV3PL99</accession>
<dbReference type="Proteomes" id="UP001454036">
    <property type="component" value="Unassembled WGS sequence"/>
</dbReference>
<evidence type="ECO:0000313" key="2">
    <source>
        <dbReference type="EMBL" id="GAA0152509.1"/>
    </source>
</evidence>
<sequence length="212" mass="24359">MVGSLSNNGVTHQSLKLKILPYTLKDAAHRWFLSIPPQSIHTWREMHEKFVAKFYTYAKSASLRKQISNFTEDDDEPFHEAWDRFQTLLIQCPHHMLPCELQHSYFYDGLTPAHQTMVDNVAGGVLGGKIVEEIQEIFESLANNSLQKGVRRDTRGVHGINSNSNIYVDRQLASMQRQIEQLSMSLHGSSMQRANMYSSHEVILRCQNKQMP</sequence>